<sequence>MSGKRAGKKRAAAVQSKKIESVRGERCVYCGKPLEAGGEPFEATVKSRRFHTCCASCKEATERYVLLDKRKKVWLYLTLLLCAAGIIISAMGASNLFMYGSILLAGIGFLAFPYPITTFETFLSCPIQRVTVITRAVGALLSVLGLLFLLLAH</sequence>
<organism evidence="1 2">
    <name type="scientific">Caproicibacter fermentans</name>
    <dbReference type="NCBI Taxonomy" id="2576756"/>
    <lineage>
        <taxon>Bacteria</taxon>
        <taxon>Bacillati</taxon>
        <taxon>Bacillota</taxon>
        <taxon>Clostridia</taxon>
        <taxon>Eubacteriales</taxon>
        <taxon>Acutalibacteraceae</taxon>
        <taxon>Caproicibacter</taxon>
    </lineage>
</organism>
<dbReference type="AlphaFoldDB" id="A0A6N8HYM1"/>
<evidence type="ECO:0000313" key="1">
    <source>
        <dbReference type="EMBL" id="MVB10695.1"/>
    </source>
</evidence>
<keyword evidence="2" id="KW-1185">Reference proteome</keyword>
<gene>
    <name evidence="1" type="ORF">CAFE_13930</name>
</gene>
<proteinExistence type="predicted"/>
<dbReference type="OrthoDB" id="2085924at2"/>
<comment type="caution">
    <text evidence="1">The sequence shown here is derived from an EMBL/GenBank/DDBJ whole genome shotgun (WGS) entry which is preliminary data.</text>
</comment>
<evidence type="ECO:0000313" key="2">
    <source>
        <dbReference type="Proteomes" id="UP000469440"/>
    </source>
</evidence>
<protein>
    <submittedName>
        <fullName evidence="1">Uncharacterized protein</fullName>
    </submittedName>
</protein>
<dbReference type="RefSeq" id="WP_066648783.1">
    <property type="nucleotide sequence ID" value="NZ_VWXL01000047.1"/>
</dbReference>
<accession>A0A6N8HYM1</accession>
<dbReference type="EMBL" id="VWXL01000047">
    <property type="protein sequence ID" value="MVB10695.1"/>
    <property type="molecule type" value="Genomic_DNA"/>
</dbReference>
<reference evidence="1 2" key="1">
    <citation type="submission" date="2019-09" db="EMBL/GenBank/DDBJ databases">
        <title>Genome sequence of Clostridium sp. EA1.</title>
        <authorList>
            <person name="Poehlein A."/>
            <person name="Bengelsdorf F.R."/>
            <person name="Daniel R."/>
        </authorList>
    </citation>
    <scope>NUCLEOTIDE SEQUENCE [LARGE SCALE GENOMIC DNA]</scope>
    <source>
        <strain evidence="1 2">EA1</strain>
    </source>
</reference>
<name>A0A6N8HYM1_9FIRM</name>
<dbReference type="Proteomes" id="UP000469440">
    <property type="component" value="Unassembled WGS sequence"/>
</dbReference>